<dbReference type="InterPro" id="IPR044789">
    <property type="entry name" value="Put_A1-4-GlycosylTfrase_plant"/>
</dbReference>
<dbReference type="AlphaFoldDB" id="A0A8X8ZTY9"/>
<comment type="caution">
    <text evidence="2">The sequence shown here is derived from an EMBL/GenBank/DDBJ whole genome shotgun (WGS) entry which is preliminary data.</text>
</comment>
<reference evidence="2" key="2">
    <citation type="submission" date="2020-08" db="EMBL/GenBank/DDBJ databases">
        <title>Plant Genome Project.</title>
        <authorList>
            <person name="Zhang R.-G."/>
        </authorList>
    </citation>
    <scope>NUCLEOTIDE SEQUENCE</scope>
    <source>
        <strain evidence="2">Huo1</strain>
        <tissue evidence="2">Leaf</tissue>
    </source>
</reference>
<dbReference type="InterPro" id="IPR007652">
    <property type="entry name" value="A1-4-GlycosylTfrase_dom"/>
</dbReference>
<proteinExistence type="predicted"/>
<feature type="domain" description="Alpha 1,4-glycosyltransferase" evidence="1">
    <location>
        <begin position="192"/>
        <end position="305"/>
    </location>
</feature>
<evidence type="ECO:0000313" key="3">
    <source>
        <dbReference type="Proteomes" id="UP000298416"/>
    </source>
</evidence>
<evidence type="ECO:0000259" key="1">
    <source>
        <dbReference type="Pfam" id="PF04572"/>
    </source>
</evidence>
<accession>A0A8X8ZTY9</accession>
<organism evidence="2">
    <name type="scientific">Salvia splendens</name>
    <name type="common">Scarlet sage</name>
    <dbReference type="NCBI Taxonomy" id="180675"/>
    <lineage>
        <taxon>Eukaryota</taxon>
        <taxon>Viridiplantae</taxon>
        <taxon>Streptophyta</taxon>
        <taxon>Embryophyta</taxon>
        <taxon>Tracheophyta</taxon>
        <taxon>Spermatophyta</taxon>
        <taxon>Magnoliopsida</taxon>
        <taxon>eudicotyledons</taxon>
        <taxon>Gunneridae</taxon>
        <taxon>Pentapetalae</taxon>
        <taxon>asterids</taxon>
        <taxon>lamiids</taxon>
        <taxon>Lamiales</taxon>
        <taxon>Lamiaceae</taxon>
        <taxon>Nepetoideae</taxon>
        <taxon>Mentheae</taxon>
        <taxon>Salviinae</taxon>
        <taxon>Salvia</taxon>
        <taxon>Salvia subgen. Calosphace</taxon>
        <taxon>core Calosphace</taxon>
    </lineage>
</organism>
<dbReference type="Proteomes" id="UP000298416">
    <property type="component" value="Unassembled WGS sequence"/>
</dbReference>
<protein>
    <recommendedName>
        <fullName evidence="1">Alpha 1,4-glycosyltransferase domain-containing protein</fullName>
    </recommendedName>
</protein>
<reference evidence="2" key="1">
    <citation type="submission" date="2018-01" db="EMBL/GenBank/DDBJ databases">
        <authorList>
            <person name="Mao J.F."/>
        </authorList>
    </citation>
    <scope>NUCLEOTIDE SEQUENCE</scope>
    <source>
        <strain evidence="2">Huo1</strain>
        <tissue evidence="2">Leaf</tissue>
    </source>
</reference>
<gene>
    <name evidence="2" type="ORF">SASPL_123993</name>
</gene>
<dbReference type="PANTHER" id="PTHR46781">
    <property type="entry name" value="ALPHA 1,4-GLYCOSYLTRANSFERASE FAMILY PROTEIN"/>
    <property type="match status" value="1"/>
</dbReference>
<name>A0A8X8ZTY9_SALSN</name>
<dbReference type="InterPro" id="IPR029044">
    <property type="entry name" value="Nucleotide-diphossugar_trans"/>
</dbReference>
<keyword evidence="3" id="KW-1185">Reference proteome</keyword>
<dbReference type="PANTHER" id="PTHR46781:SF5">
    <property type="entry name" value="ALPHA 1,4-GLYCOSYLTRANSFERASE FAMILY PROTEIN"/>
    <property type="match status" value="1"/>
</dbReference>
<dbReference type="Gene3D" id="3.90.550.20">
    <property type="match status" value="1"/>
</dbReference>
<dbReference type="EMBL" id="PNBA02000008">
    <property type="protein sequence ID" value="KAG6416561.1"/>
    <property type="molecule type" value="Genomic_DNA"/>
</dbReference>
<dbReference type="SUPFAM" id="SSF53448">
    <property type="entry name" value="Nucleotide-diphospho-sugar transferases"/>
    <property type="match status" value="1"/>
</dbReference>
<evidence type="ECO:0000313" key="2">
    <source>
        <dbReference type="EMBL" id="KAG6416561.1"/>
    </source>
</evidence>
<dbReference type="Pfam" id="PF04572">
    <property type="entry name" value="Gb3_synth"/>
    <property type="match status" value="1"/>
</dbReference>
<sequence>MFPLSYTNIEGMRLLRVDGIEASRRRERKRGLLRVDGIEERKFDDNVAKILRSEAVKKRFELKVIKFFKRNSCKFRFFMTWISSVESFGDRELLCVESVFKTHPNGCLIIASSSLDSRQGRLVLRPFSDMGFKVAAMTPDFSYLLRSTAAAAWYNRLKRGDSFGELRNVIGAQSIDLATGNWSRLNNAVMVFDRGHPVVREFMEEFARTFDGNRWGHNGPYLVSRVVARVSGRPGFDLTVLPPLAFYPVRWNRIGGLFEGPKSLRHSKWMAAKLRQIRSQSFAVHLWNKQSRQFEDEKGSIIQHLMFIPADD</sequence>